<sequence length="365" mass="40550">MAPQSTPYGQTTNVPFDPNSQFQLPSGSLPAGFAARTRGPALSSNPGVTQFQSPLSAPPPGFAARPPAAPNSTSSGQLQMPLPLPLGFSVRAPVPPTRQFSKEDDFHKVPNGYPSVASFIRSANEFSIFERFDYLRVRVLLNKQAELVELEQKLRVLDANDAGSLGLVSSKDDRNTERAGQIKVIEMKLQEYDATLDSYLKYRERPQPKKRNIRSVRNWLNWKMPLSTDDLNIVRDDNDLVSVATGDEYGLIELWISRGSELTKSLLAKLNGRTRQPIFLSDPAKTNDIARTITTFLTSVSLVAPIIILQKIPEAFRLWTTCIFTVSFAVAISYCTKSRAVDIFTATAAYVFSISETSYVFLWHP</sequence>
<dbReference type="STRING" id="1160509.A0A3N4I5H5"/>
<feature type="compositionally biased region" description="Polar residues" evidence="1">
    <location>
        <begin position="1"/>
        <end position="26"/>
    </location>
</feature>
<feature type="compositionally biased region" description="Polar residues" evidence="1">
    <location>
        <begin position="42"/>
        <end position="55"/>
    </location>
</feature>
<keyword evidence="2" id="KW-0472">Membrane</keyword>
<feature type="region of interest" description="Disordered" evidence="1">
    <location>
        <begin position="1"/>
        <end position="78"/>
    </location>
</feature>
<protein>
    <recommendedName>
        <fullName evidence="3">DUF6594 domain-containing protein</fullName>
    </recommendedName>
</protein>
<organism evidence="4 5">
    <name type="scientific">Ascobolus immersus RN42</name>
    <dbReference type="NCBI Taxonomy" id="1160509"/>
    <lineage>
        <taxon>Eukaryota</taxon>
        <taxon>Fungi</taxon>
        <taxon>Dikarya</taxon>
        <taxon>Ascomycota</taxon>
        <taxon>Pezizomycotina</taxon>
        <taxon>Pezizomycetes</taxon>
        <taxon>Pezizales</taxon>
        <taxon>Ascobolaceae</taxon>
        <taxon>Ascobolus</taxon>
    </lineage>
</organism>
<accession>A0A3N4I5H5</accession>
<dbReference type="Pfam" id="PF20237">
    <property type="entry name" value="DUF6594"/>
    <property type="match status" value="1"/>
</dbReference>
<dbReference type="Proteomes" id="UP000275078">
    <property type="component" value="Unassembled WGS sequence"/>
</dbReference>
<dbReference type="OrthoDB" id="3533814at2759"/>
<evidence type="ECO:0000256" key="1">
    <source>
        <dbReference type="SAM" id="MobiDB-lite"/>
    </source>
</evidence>
<evidence type="ECO:0000259" key="3">
    <source>
        <dbReference type="Pfam" id="PF20237"/>
    </source>
</evidence>
<gene>
    <name evidence="4" type="ORF">BJ508DRAFT_415190</name>
</gene>
<dbReference type="PANTHER" id="PTHR34502:SF5">
    <property type="entry name" value="DUF6594 DOMAIN-CONTAINING PROTEIN"/>
    <property type="match status" value="1"/>
</dbReference>
<keyword evidence="5" id="KW-1185">Reference proteome</keyword>
<evidence type="ECO:0000256" key="2">
    <source>
        <dbReference type="SAM" id="Phobius"/>
    </source>
</evidence>
<reference evidence="4 5" key="1">
    <citation type="journal article" date="2018" name="Nat. Ecol. Evol.">
        <title>Pezizomycetes genomes reveal the molecular basis of ectomycorrhizal truffle lifestyle.</title>
        <authorList>
            <person name="Murat C."/>
            <person name="Payen T."/>
            <person name="Noel B."/>
            <person name="Kuo A."/>
            <person name="Morin E."/>
            <person name="Chen J."/>
            <person name="Kohler A."/>
            <person name="Krizsan K."/>
            <person name="Balestrini R."/>
            <person name="Da Silva C."/>
            <person name="Montanini B."/>
            <person name="Hainaut M."/>
            <person name="Levati E."/>
            <person name="Barry K.W."/>
            <person name="Belfiori B."/>
            <person name="Cichocki N."/>
            <person name="Clum A."/>
            <person name="Dockter R.B."/>
            <person name="Fauchery L."/>
            <person name="Guy J."/>
            <person name="Iotti M."/>
            <person name="Le Tacon F."/>
            <person name="Lindquist E.A."/>
            <person name="Lipzen A."/>
            <person name="Malagnac F."/>
            <person name="Mello A."/>
            <person name="Molinier V."/>
            <person name="Miyauchi S."/>
            <person name="Poulain J."/>
            <person name="Riccioni C."/>
            <person name="Rubini A."/>
            <person name="Sitrit Y."/>
            <person name="Splivallo R."/>
            <person name="Traeger S."/>
            <person name="Wang M."/>
            <person name="Zifcakova L."/>
            <person name="Wipf D."/>
            <person name="Zambonelli A."/>
            <person name="Paolocci F."/>
            <person name="Nowrousian M."/>
            <person name="Ottonello S."/>
            <person name="Baldrian P."/>
            <person name="Spatafora J.W."/>
            <person name="Henrissat B."/>
            <person name="Nagy L.G."/>
            <person name="Aury J.M."/>
            <person name="Wincker P."/>
            <person name="Grigoriev I.V."/>
            <person name="Bonfante P."/>
            <person name="Martin F.M."/>
        </authorList>
    </citation>
    <scope>NUCLEOTIDE SEQUENCE [LARGE SCALE GENOMIC DNA]</scope>
    <source>
        <strain evidence="4 5">RN42</strain>
    </source>
</reference>
<dbReference type="AlphaFoldDB" id="A0A3N4I5H5"/>
<feature type="transmembrane region" description="Helical" evidence="2">
    <location>
        <begin position="316"/>
        <end position="334"/>
    </location>
</feature>
<dbReference type="PANTHER" id="PTHR34502">
    <property type="entry name" value="DUF6594 DOMAIN-CONTAINING PROTEIN-RELATED"/>
    <property type="match status" value="1"/>
</dbReference>
<feature type="domain" description="DUF6594" evidence="3">
    <location>
        <begin position="113"/>
        <end position="351"/>
    </location>
</feature>
<dbReference type="EMBL" id="ML119685">
    <property type="protein sequence ID" value="RPA80707.1"/>
    <property type="molecule type" value="Genomic_DNA"/>
</dbReference>
<dbReference type="InterPro" id="IPR046529">
    <property type="entry name" value="DUF6594"/>
</dbReference>
<keyword evidence="2" id="KW-1133">Transmembrane helix</keyword>
<feature type="transmembrane region" description="Helical" evidence="2">
    <location>
        <begin position="340"/>
        <end position="362"/>
    </location>
</feature>
<proteinExistence type="predicted"/>
<evidence type="ECO:0000313" key="4">
    <source>
        <dbReference type="EMBL" id="RPA80707.1"/>
    </source>
</evidence>
<evidence type="ECO:0000313" key="5">
    <source>
        <dbReference type="Proteomes" id="UP000275078"/>
    </source>
</evidence>
<keyword evidence="2" id="KW-0812">Transmembrane</keyword>
<name>A0A3N4I5H5_ASCIM</name>